<evidence type="ECO:0000256" key="8">
    <source>
        <dbReference type="ARBA" id="ARBA00047571"/>
    </source>
</evidence>
<accession>A0A7E4VME8</accession>
<dbReference type="SUPFAM" id="SSF82199">
    <property type="entry name" value="SET domain"/>
    <property type="match status" value="1"/>
</dbReference>
<organism evidence="14 15">
    <name type="scientific">Panagrellus redivivus</name>
    <name type="common">Microworm</name>
    <dbReference type="NCBI Taxonomy" id="6233"/>
    <lineage>
        <taxon>Eukaryota</taxon>
        <taxon>Metazoa</taxon>
        <taxon>Ecdysozoa</taxon>
        <taxon>Nematoda</taxon>
        <taxon>Chromadorea</taxon>
        <taxon>Rhabditida</taxon>
        <taxon>Tylenchina</taxon>
        <taxon>Panagrolaimomorpha</taxon>
        <taxon>Panagrolaimoidea</taxon>
        <taxon>Panagrolaimidae</taxon>
        <taxon>Panagrellus</taxon>
    </lineage>
</organism>
<evidence type="ECO:0000256" key="11">
    <source>
        <dbReference type="SAM" id="MobiDB-lite"/>
    </source>
</evidence>
<dbReference type="PROSITE" id="PS50868">
    <property type="entry name" value="POST_SET"/>
    <property type="match status" value="1"/>
</dbReference>
<evidence type="ECO:0000256" key="1">
    <source>
        <dbReference type="ARBA" id="ARBA00004123"/>
    </source>
</evidence>
<dbReference type="Proteomes" id="UP000492821">
    <property type="component" value="Unassembled WGS sequence"/>
</dbReference>
<dbReference type="PANTHER" id="PTHR45814">
    <property type="entry name" value="HISTONE-LYSINE N-METHYLTRANSFERASE SETD1"/>
    <property type="match status" value="1"/>
</dbReference>
<comment type="subcellular location">
    <subcellularLocation>
        <location evidence="1">Nucleus</location>
    </subcellularLocation>
</comment>
<evidence type="ECO:0000256" key="4">
    <source>
        <dbReference type="ARBA" id="ARBA00022679"/>
    </source>
</evidence>
<dbReference type="GO" id="GO:0140999">
    <property type="term" value="F:histone H3K4 trimethyltransferase activity"/>
    <property type="evidence" value="ECO:0007669"/>
    <property type="project" value="UniProtKB-EC"/>
</dbReference>
<reference evidence="15" key="2">
    <citation type="submission" date="2020-10" db="UniProtKB">
        <authorList>
            <consortium name="WormBaseParasite"/>
        </authorList>
    </citation>
    <scope>IDENTIFICATION</scope>
</reference>
<keyword evidence="3" id="KW-0489">Methyltransferase</keyword>
<reference evidence="14" key="1">
    <citation type="journal article" date="2013" name="Genetics">
        <title>The draft genome and transcriptome of Panagrellus redivivus are shaped by the harsh demands of a free-living lifestyle.</title>
        <authorList>
            <person name="Srinivasan J."/>
            <person name="Dillman A.R."/>
            <person name="Macchietto M.G."/>
            <person name="Heikkinen L."/>
            <person name="Lakso M."/>
            <person name="Fracchia K.M."/>
            <person name="Antoshechkin I."/>
            <person name="Mortazavi A."/>
            <person name="Wong G."/>
            <person name="Sternberg P.W."/>
        </authorList>
    </citation>
    <scope>NUCLEOTIDE SEQUENCE [LARGE SCALE GENOMIC DNA]</scope>
    <source>
        <strain evidence="14">MT8872</strain>
    </source>
</reference>
<evidence type="ECO:0000256" key="5">
    <source>
        <dbReference type="ARBA" id="ARBA00022691"/>
    </source>
</evidence>
<dbReference type="SMART" id="SM00317">
    <property type="entry name" value="SET"/>
    <property type="match status" value="1"/>
</dbReference>
<dbReference type="PROSITE" id="PS50280">
    <property type="entry name" value="SET"/>
    <property type="match status" value="1"/>
</dbReference>
<dbReference type="EC" id="2.1.1.354" evidence="2"/>
<dbReference type="WBParaSite" id="Pan_g22894.t1">
    <property type="protein sequence ID" value="Pan_g22894.t1"/>
    <property type="gene ID" value="Pan_g22894"/>
</dbReference>
<dbReference type="InterPro" id="IPR003616">
    <property type="entry name" value="Post-SET_dom"/>
</dbReference>
<evidence type="ECO:0000256" key="9">
    <source>
        <dbReference type="ARBA" id="ARBA00047583"/>
    </source>
</evidence>
<feature type="compositionally biased region" description="Polar residues" evidence="11">
    <location>
        <begin position="376"/>
        <end position="390"/>
    </location>
</feature>
<dbReference type="Gene3D" id="2.170.270.10">
    <property type="entry name" value="SET domain"/>
    <property type="match status" value="1"/>
</dbReference>
<dbReference type="PANTHER" id="PTHR45814:SF2">
    <property type="entry name" value="HISTONE-LYSINE N-METHYLTRANSFERASE SETD1"/>
    <property type="match status" value="1"/>
</dbReference>
<feature type="region of interest" description="Disordered" evidence="11">
    <location>
        <begin position="376"/>
        <end position="454"/>
    </location>
</feature>
<feature type="compositionally biased region" description="Polar residues" evidence="11">
    <location>
        <begin position="440"/>
        <end position="450"/>
    </location>
</feature>
<feature type="domain" description="Post-SET" evidence="13">
    <location>
        <begin position="874"/>
        <end position="890"/>
    </location>
</feature>
<proteinExistence type="predicted"/>
<feature type="domain" description="SET" evidence="12">
    <location>
        <begin position="737"/>
        <end position="868"/>
    </location>
</feature>
<keyword evidence="6" id="KW-0156">Chromatin regulator</keyword>
<evidence type="ECO:0000313" key="15">
    <source>
        <dbReference type="WBParaSite" id="Pan_g22894.t1"/>
    </source>
</evidence>
<keyword evidence="5" id="KW-0949">S-adenosyl-L-methionine</keyword>
<feature type="region of interest" description="Disordered" evidence="11">
    <location>
        <begin position="324"/>
        <end position="364"/>
    </location>
</feature>
<feature type="region of interest" description="Disordered" evidence="11">
    <location>
        <begin position="211"/>
        <end position="249"/>
    </location>
</feature>
<protein>
    <recommendedName>
        <fullName evidence="2">[histone H3]-lysine(4) N-trimethyltransferase</fullName>
        <ecNumber evidence="2">2.1.1.354</ecNumber>
    </recommendedName>
</protein>
<feature type="region of interest" description="Disordered" evidence="11">
    <location>
        <begin position="1"/>
        <end position="20"/>
    </location>
</feature>
<dbReference type="SMART" id="SM00508">
    <property type="entry name" value="PostSET"/>
    <property type="match status" value="1"/>
</dbReference>
<comment type="catalytic activity">
    <reaction evidence="8">
        <text>L-lysyl(4)-[histone H3] + 3 S-adenosyl-L-methionine = N(6),N(6),N(6)-trimethyl-L-lysyl(4)-[histone H3] + 3 S-adenosyl-L-homocysteine + 3 H(+)</text>
        <dbReference type="Rhea" id="RHEA:60260"/>
        <dbReference type="Rhea" id="RHEA-COMP:15537"/>
        <dbReference type="Rhea" id="RHEA-COMP:15547"/>
        <dbReference type="ChEBI" id="CHEBI:15378"/>
        <dbReference type="ChEBI" id="CHEBI:29969"/>
        <dbReference type="ChEBI" id="CHEBI:57856"/>
        <dbReference type="ChEBI" id="CHEBI:59789"/>
        <dbReference type="ChEBI" id="CHEBI:61961"/>
        <dbReference type="EC" id="2.1.1.354"/>
    </reaction>
</comment>
<dbReference type="InterPro" id="IPR044570">
    <property type="entry name" value="Set1-like"/>
</dbReference>
<evidence type="ECO:0000259" key="12">
    <source>
        <dbReference type="PROSITE" id="PS50280"/>
    </source>
</evidence>
<keyword evidence="14" id="KW-1185">Reference proteome</keyword>
<evidence type="ECO:0000256" key="10">
    <source>
        <dbReference type="ARBA" id="ARBA00049129"/>
    </source>
</evidence>
<sequence>MADPPNIASASTGPPALPETTTIVSLPANGLQQQPQPSAVQTTYSFMTTACPSTFATASSQPMIIATTSNTVQLVSSNGAAPQNVIVQMPVTFFGRNNIQFLRPSTPILNQNAPRINTIQNIQLPRATVPVIRIPTPVKSIVKEVQPNQTPPGTGIRVIQPARPQGLLQSVPRPVAKPRILANTTPKAFGMKPSAPRLMLAKPVAPRPIVANPSAPKPMSSKPLSKPTFSKPSAAAMAKPISKPVGSKKPFRANTRILKVPTTITPLKKVAPVKPNLPISPIKEPSKFVDIRQCFPIDINRSIRVTPFDWRRYRKEHRGMEEVYKKRHPNETPKVKKPWDKAFQPPMPPPRRRSSPQKPQVKPEPVKAFHLTANLPMNSTIGPLTESNAISPRKKRKSQGNDGTVLKRPKMEVFETNIAPNEKSASAESIRSSGSDSGVETLSQSSTNSAPRAEVFETVITEQARILKEETCSPAASTSTAFLRVEQYKQSLLEANARHDEKVLKSPVLKTPPVARKRPVKVEVKKEVSESLAEAVPTKPQPRGRTYFKRNGVFKPRSKAAEWKTTVSDLNFDNEELVYLHIVYNKFYEEGLLPFMNDPYKQASKAVKHPDCEKAPEPSKSPKSGAAQFFRQRIQMASTPTAYVDEKTRIPERYTDPELADLTPNRSGCARCEPFRRRDNKFMPPDVSSVTEDGRRFIEVTKEDEDNIRQAKESKKNDRRMTRHILTQIANEAPELAKLQIFKSNSLANEKLLKYAKSPIHGYGLFALCAIEPEQIIIEYVGERVRHELADFREKRYESQGMNSSYMFRLDDDYVIDATKMGNLARFINHCCNPNCYARISSRNGKKHILIYSKRYIDKGEELTYDYKFPIEESKIECHCGAKTCRKWLN</sequence>
<evidence type="ECO:0000256" key="2">
    <source>
        <dbReference type="ARBA" id="ARBA00012182"/>
    </source>
</evidence>
<evidence type="ECO:0000256" key="7">
    <source>
        <dbReference type="ARBA" id="ARBA00023242"/>
    </source>
</evidence>
<dbReference type="GO" id="GO:0048188">
    <property type="term" value="C:Set1C/COMPASS complex"/>
    <property type="evidence" value="ECO:0007669"/>
    <property type="project" value="TreeGrafter"/>
</dbReference>
<dbReference type="InterPro" id="IPR046341">
    <property type="entry name" value="SET_dom_sf"/>
</dbReference>
<dbReference type="InterPro" id="IPR001214">
    <property type="entry name" value="SET_dom"/>
</dbReference>
<feature type="compositionally biased region" description="Basic and acidic residues" evidence="11">
    <location>
        <begin position="324"/>
        <end position="340"/>
    </location>
</feature>
<evidence type="ECO:0000313" key="14">
    <source>
        <dbReference type="Proteomes" id="UP000492821"/>
    </source>
</evidence>
<feature type="compositionally biased region" description="Low complexity" evidence="11">
    <location>
        <begin position="213"/>
        <end position="227"/>
    </location>
</feature>
<feature type="compositionally biased region" description="Low complexity" evidence="11">
    <location>
        <begin position="424"/>
        <end position="438"/>
    </location>
</feature>
<name>A0A7E4VME8_PANRE</name>
<comment type="catalytic activity">
    <reaction evidence="9">
        <text>N(6)-methyl-L-lysyl(4)-[histone H3] + S-adenosyl-L-methionine = N(6),N(6)-dimethyl-L-lysyl(4)-[histone H3] + S-adenosyl-L-homocysteine + H(+)</text>
        <dbReference type="Rhea" id="RHEA:60268"/>
        <dbReference type="Rhea" id="RHEA-COMP:15540"/>
        <dbReference type="Rhea" id="RHEA-COMP:15543"/>
        <dbReference type="ChEBI" id="CHEBI:15378"/>
        <dbReference type="ChEBI" id="CHEBI:57856"/>
        <dbReference type="ChEBI" id="CHEBI:59789"/>
        <dbReference type="ChEBI" id="CHEBI:61929"/>
        <dbReference type="ChEBI" id="CHEBI:61976"/>
    </reaction>
</comment>
<evidence type="ECO:0000259" key="13">
    <source>
        <dbReference type="PROSITE" id="PS50868"/>
    </source>
</evidence>
<dbReference type="GO" id="GO:0032259">
    <property type="term" value="P:methylation"/>
    <property type="evidence" value="ECO:0007669"/>
    <property type="project" value="UniProtKB-KW"/>
</dbReference>
<keyword evidence="7" id="KW-0539">Nucleus</keyword>
<keyword evidence="4" id="KW-0808">Transferase</keyword>
<dbReference type="Pfam" id="PF00856">
    <property type="entry name" value="SET"/>
    <property type="match status" value="1"/>
</dbReference>
<comment type="catalytic activity">
    <reaction evidence="10">
        <text>N(6),N(6)-dimethyl-L-lysyl(4)-[histone H3] + S-adenosyl-L-methionine = N(6),N(6),N(6)-trimethyl-L-lysyl(4)-[histone H3] + S-adenosyl-L-homocysteine + H(+)</text>
        <dbReference type="Rhea" id="RHEA:60272"/>
        <dbReference type="Rhea" id="RHEA-COMP:15537"/>
        <dbReference type="Rhea" id="RHEA-COMP:15540"/>
        <dbReference type="ChEBI" id="CHEBI:15378"/>
        <dbReference type="ChEBI" id="CHEBI:57856"/>
        <dbReference type="ChEBI" id="CHEBI:59789"/>
        <dbReference type="ChEBI" id="CHEBI:61961"/>
        <dbReference type="ChEBI" id="CHEBI:61976"/>
    </reaction>
</comment>
<evidence type="ECO:0000256" key="3">
    <source>
        <dbReference type="ARBA" id="ARBA00022603"/>
    </source>
</evidence>
<evidence type="ECO:0000256" key="6">
    <source>
        <dbReference type="ARBA" id="ARBA00022853"/>
    </source>
</evidence>
<dbReference type="AlphaFoldDB" id="A0A7E4VME8"/>